<sequence>MLSCFLRRDVLGLIAQSIGSDLCIAMRVQVALQNQHCRNLVDHLFSLVTPHIRLYQRPPCAGRCEPLILKRVITVPLFEQFVRKREGIIRLNAIAAVHIARHAEHELYGLVAVCQPD</sequence>
<accession>A0A645IG43</accession>
<name>A0A645IG43_9ZZZZ</name>
<organism evidence="1">
    <name type="scientific">bioreactor metagenome</name>
    <dbReference type="NCBI Taxonomy" id="1076179"/>
    <lineage>
        <taxon>unclassified sequences</taxon>
        <taxon>metagenomes</taxon>
        <taxon>ecological metagenomes</taxon>
    </lineage>
</organism>
<dbReference type="AlphaFoldDB" id="A0A645IG43"/>
<proteinExistence type="predicted"/>
<gene>
    <name evidence="1" type="ORF">SDC9_197706</name>
</gene>
<evidence type="ECO:0000313" key="1">
    <source>
        <dbReference type="EMBL" id="MPN50080.1"/>
    </source>
</evidence>
<protein>
    <submittedName>
        <fullName evidence="1">Uncharacterized protein</fullName>
    </submittedName>
</protein>
<dbReference type="EMBL" id="VSSQ01113916">
    <property type="protein sequence ID" value="MPN50080.1"/>
    <property type="molecule type" value="Genomic_DNA"/>
</dbReference>
<comment type="caution">
    <text evidence="1">The sequence shown here is derived from an EMBL/GenBank/DDBJ whole genome shotgun (WGS) entry which is preliminary data.</text>
</comment>
<reference evidence="1" key="1">
    <citation type="submission" date="2019-08" db="EMBL/GenBank/DDBJ databases">
        <authorList>
            <person name="Kucharzyk K."/>
            <person name="Murdoch R.W."/>
            <person name="Higgins S."/>
            <person name="Loffler F."/>
        </authorList>
    </citation>
    <scope>NUCLEOTIDE SEQUENCE</scope>
</reference>